<gene>
    <name evidence="6" type="ORF">G7Y82_09875</name>
</gene>
<dbReference type="SFLD" id="SFLDS00029">
    <property type="entry name" value="Radical_SAM"/>
    <property type="match status" value="1"/>
</dbReference>
<dbReference type="Gene3D" id="3.80.30.30">
    <property type="match status" value="1"/>
</dbReference>
<dbReference type="Proteomes" id="UP000653472">
    <property type="component" value="Unassembled WGS sequence"/>
</dbReference>
<reference evidence="6" key="1">
    <citation type="submission" date="2020-03" db="EMBL/GenBank/DDBJ databases">
        <title>Solimonas marina sp. nov., isolated from deep seawater of the Pacific Ocean.</title>
        <authorList>
            <person name="Liu X."/>
            <person name="Lai Q."/>
            <person name="Sun F."/>
            <person name="Gai Y."/>
            <person name="Li G."/>
            <person name="Shao Z."/>
        </authorList>
    </citation>
    <scope>NUCLEOTIDE SEQUENCE</scope>
    <source>
        <strain evidence="6">C16B3</strain>
    </source>
</reference>
<keyword evidence="3" id="KW-0411">Iron-sulfur</keyword>
<evidence type="ECO:0000313" key="6">
    <source>
        <dbReference type="EMBL" id="NKF22627.1"/>
    </source>
</evidence>
<dbReference type="SFLD" id="SFLDG01084">
    <property type="entry name" value="Uncharacterised_Radical_SAM_Su"/>
    <property type="match status" value="1"/>
</dbReference>
<name>A0A970B4S2_9GAMM</name>
<dbReference type="InterPro" id="IPR007197">
    <property type="entry name" value="rSAM"/>
</dbReference>
<dbReference type="PANTHER" id="PTHR43432">
    <property type="entry name" value="SLR0285 PROTEIN"/>
    <property type="match status" value="1"/>
</dbReference>
<organism evidence="6 7">
    <name type="scientific">Solimonas marina</name>
    <dbReference type="NCBI Taxonomy" id="2714601"/>
    <lineage>
        <taxon>Bacteria</taxon>
        <taxon>Pseudomonadati</taxon>
        <taxon>Pseudomonadota</taxon>
        <taxon>Gammaproteobacteria</taxon>
        <taxon>Nevskiales</taxon>
        <taxon>Nevskiaceae</taxon>
        <taxon>Solimonas</taxon>
    </lineage>
</organism>
<accession>A0A970B4S2</accession>
<sequence length="368" mass="41071">MAVGGRDDRAVTRGRGAASNPQGRFESRSREAFDDGYDRPDDEIGTPPLKTTLHVERARTIIARNESPDIPFTQSINPYRGCEHGCIYCYARPSHAYLNLSPGLDFETQLFYKPNAAALLEAELRKPGYRCSVISLGANTDPYQPIERELGITRSLLEVMARFRQPVGIVTKAAALIERDIDLLQDLARDDLVNVALSITTLRPELKRTLEPRAASGAARLRTLRRLADAGIPTMVMFSPVIPFVNDAELEAVLGAARDAGARRASYIMMRLPYEVKDLFREWLELHFPQRAAHVMSLVRQMRGGRDNDPQFGQRMTGEGEYAAVIAQRFRLAAKRFGLIERDGFGTPLRCDAFRVPPQAGDQLSLTL</sequence>
<evidence type="ECO:0000313" key="7">
    <source>
        <dbReference type="Proteomes" id="UP000653472"/>
    </source>
</evidence>
<dbReference type="NCBIfam" id="NF033668">
    <property type="entry name" value="rSAM_PA0069"/>
    <property type="match status" value="1"/>
</dbReference>
<dbReference type="EMBL" id="JAAVXB010000004">
    <property type="protein sequence ID" value="NKF22627.1"/>
    <property type="molecule type" value="Genomic_DNA"/>
</dbReference>
<feature type="compositionally biased region" description="Basic and acidic residues" evidence="4">
    <location>
        <begin position="1"/>
        <end position="11"/>
    </location>
</feature>
<feature type="domain" description="Radical SAM core" evidence="5">
    <location>
        <begin position="68"/>
        <end position="306"/>
    </location>
</feature>
<dbReference type="RefSeq" id="WP_168147868.1">
    <property type="nucleotide sequence ID" value="NZ_JAAVXB010000004.1"/>
</dbReference>
<dbReference type="PANTHER" id="PTHR43432:SF3">
    <property type="entry name" value="SLR0285 PROTEIN"/>
    <property type="match status" value="1"/>
</dbReference>
<dbReference type="AlphaFoldDB" id="A0A970B4S2"/>
<dbReference type="SMART" id="SM00729">
    <property type="entry name" value="Elp3"/>
    <property type="match status" value="1"/>
</dbReference>
<dbReference type="PROSITE" id="PS51918">
    <property type="entry name" value="RADICAL_SAM"/>
    <property type="match status" value="1"/>
</dbReference>
<dbReference type="InterPro" id="IPR058240">
    <property type="entry name" value="rSAM_sf"/>
</dbReference>
<dbReference type="GO" id="GO:0051536">
    <property type="term" value="F:iron-sulfur cluster binding"/>
    <property type="evidence" value="ECO:0007669"/>
    <property type="project" value="UniProtKB-KW"/>
</dbReference>
<dbReference type="CDD" id="cd01335">
    <property type="entry name" value="Radical_SAM"/>
    <property type="match status" value="1"/>
</dbReference>
<evidence type="ECO:0000256" key="4">
    <source>
        <dbReference type="SAM" id="MobiDB-lite"/>
    </source>
</evidence>
<protein>
    <submittedName>
        <fullName evidence="6">PA0069 family radical SAM protein</fullName>
    </submittedName>
</protein>
<dbReference type="SUPFAM" id="SSF102114">
    <property type="entry name" value="Radical SAM enzymes"/>
    <property type="match status" value="1"/>
</dbReference>
<dbReference type="Pfam" id="PF04055">
    <property type="entry name" value="Radical_SAM"/>
    <property type="match status" value="1"/>
</dbReference>
<dbReference type="InterPro" id="IPR006638">
    <property type="entry name" value="Elp3/MiaA/NifB-like_rSAM"/>
</dbReference>
<proteinExistence type="predicted"/>
<keyword evidence="7" id="KW-1185">Reference proteome</keyword>
<feature type="region of interest" description="Disordered" evidence="4">
    <location>
        <begin position="1"/>
        <end position="48"/>
    </location>
</feature>
<evidence type="ECO:0000256" key="1">
    <source>
        <dbReference type="ARBA" id="ARBA00022723"/>
    </source>
</evidence>
<keyword evidence="1" id="KW-0479">Metal-binding</keyword>
<comment type="caution">
    <text evidence="6">The sequence shown here is derived from an EMBL/GenBank/DDBJ whole genome shotgun (WGS) entry which is preliminary data.</text>
</comment>
<dbReference type="InterPro" id="IPR040086">
    <property type="entry name" value="MJ0683-like"/>
</dbReference>
<feature type="compositionally biased region" description="Basic and acidic residues" evidence="4">
    <location>
        <begin position="25"/>
        <end position="39"/>
    </location>
</feature>
<evidence type="ECO:0000259" key="5">
    <source>
        <dbReference type="PROSITE" id="PS51918"/>
    </source>
</evidence>
<dbReference type="GO" id="GO:0003824">
    <property type="term" value="F:catalytic activity"/>
    <property type="evidence" value="ECO:0007669"/>
    <property type="project" value="InterPro"/>
</dbReference>
<keyword evidence="2" id="KW-0408">Iron</keyword>
<evidence type="ECO:0000256" key="2">
    <source>
        <dbReference type="ARBA" id="ARBA00023004"/>
    </source>
</evidence>
<dbReference type="GO" id="GO:0046872">
    <property type="term" value="F:metal ion binding"/>
    <property type="evidence" value="ECO:0007669"/>
    <property type="project" value="UniProtKB-KW"/>
</dbReference>
<evidence type="ECO:0000256" key="3">
    <source>
        <dbReference type="ARBA" id="ARBA00023014"/>
    </source>
</evidence>